<keyword evidence="4 8" id="KW-0812">Transmembrane</keyword>
<dbReference type="InterPro" id="IPR011701">
    <property type="entry name" value="MFS"/>
</dbReference>
<evidence type="ECO:0000256" key="4">
    <source>
        <dbReference type="ARBA" id="ARBA00022692"/>
    </source>
</evidence>
<dbReference type="InterPro" id="IPR020846">
    <property type="entry name" value="MFS_dom"/>
</dbReference>
<keyword evidence="3" id="KW-0813">Transport</keyword>
<dbReference type="PROSITE" id="PS50850">
    <property type="entry name" value="MFS"/>
    <property type="match status" value="1"/>
</dbReference>
<dbReference type="SUPFAM" id="SSF103473">
    <property type="entry name" value="MFS general substrate transporter"/>
    <property type="match status" value="1"/>
</dbReference>
<feature type="domain" description="Major facilitator superfamily (MFS) profile" evidence="9">
    <location>
        <begin position="5"/>
        <end position="413"/>
    </location>
</feature>
<feature type="transmembrane region" description="Helical" evidence="8">
    <location>
        <begin position="267"/>
        <end position="287"/>
    </location>
</feature>
<dbReference type="GO" id="GO:0022857">
    <property type="term" value="F:transmembrane transporter activity"/>
    <property type="evidence" value="ECO:0007669"/>
    <property type="project" value="InterPro"/>
</dbReference>
<feature type="transmembrane region" description="Helical" evidence="8">
    <location>
        <begin position="128"/>
        <end position="151"/>
    </location>
</feature>
<evidence type="ECO:0000256" key="8">
    <source>
        <dbReference type="SAM" id="Phobius"/>
    </source>
</evidence>
<evidence type="ECO:0000256" key="7">
    <source>
        <dbReference type="SAM" id="MobiDB-lite"/>
    </source>
</evidence>
<keyword evidence="5 8" id="KW-1133">Transmembrane helix</keyword>
<dbReference type="PANTHER" id="PTHR23514">
    <property type="entry name" value="BYPASS OF STOP CODON PROTEIN 6"/>
    <property type="match status" value="1"/>
</dbReference>
<feature type="transmembrane region" description="Helical" evidence="8">
    <location>
        <begin position="157"/>
        <end position="179"/>
    </location>
</feature>
<dbReference type="InterPro" id="IPR051788">
    <property type="entry name" value="MFS_Transporter"/>
</dbReference>
<evidence type="ECO:0000256" key="6">
    <source>
        <dbReference type="ARBA" id="ARBA00023136"/>
    </source>
</evidence>
<dbReference type="EMBL" id="JAKNHJ010000005">
    <property type="protein sequence ID" value="MCG4617581.1"/>
    <property type="molecule type" value="Genomic_DNA"/>
</dbReference>
<feature type="transmembrane region" description="Helical" evidence="8">
    <location>
        <begin position="65"/>
        <end position="86"/>
    </location>
</feature>
<feature type="transmembrane region" description="Helical" evidence="8">
    <location>
        <begin position="92"/>
        <end position="116"/>
    </location>
</feature>
<reference evidence="10" key="1">
    <citation type="submission" date="2022-01" db="EMBL/GenBank/DDBJ databases">
        <title>Collection of gut derived symbiotic bacterial strains cultured from healthy donors.</title>
        <authorList>
            <person name="Lin H."/>
            <person name="Kohout C."/>
            <person name="Waligurski E."/>
            <person name="Pamer E.G."/>
        </authorList>
    </citation>
    <scope>NUCLEOTIDE SEQUENCE</scope>
    <source>
        <strain evidence="10">DFI.7.46</strain>
    </source>
</reference>
<feature type="transmembrane region" description="Helical" evidence="8">
    <location>
        <begin position="387"/>
        <end position="408"/>
    </location>
</feature>
<evidence type="ECO:0000256" key="2">
    <source>
        <dbReference type="ARBA" id="ARBA00008335"/>
    </source>
</evidence>
<proteinExistence type="inferred from homology"/>
<comment type="caution">
    <text evidence="10">The sequence shown here is derived from an EMBL/GenBank/DDBJ whole genome shotgun (WGS) entry which is preliminary data.</text>
</comment>
<dbReference type="Proteomes" id="UP001200537">
    <property type="component" value="Unassembled WGS sequence"/>
</dbReference>
<dbReference type="GO" id="GO:0005886">
    <property type="term" value="C:plasma membrane"/>
    <property type="evidence" value="ECO:0007669"/>
    <property type="project" value="UniProtKB-SubCell"/>
</dbReference>
<feature type="transmembrane region" description="Helical" evidence="8">
    <location>
        <begin position="34"/>
        <end position="58"/>
    </location>
</feature>
<feature type="transmembrane region" description="Helical" evidence="8">
    <location>
        <begin position="363"/>
        <end position="381"/>
    </location>
</feature>
<name>A0AAJ1BBI2_9ACTO</name>
<feature type="region of interest" description="Disordered" evidence="7">
    <location>
        <begin position="187"/>
        <end position="218"/>
    </location>
</feature>
<evidence type="ECO:0000259" key="9">
    <source>
        <dbReference type="PROSITE" id="PS50850"/>
    </source>
</evidence>
<dbReference type="Gene3D" id="1.20.1250.20">
    <property type="entry name" value="MFS general substrate transporter like domains"/>
    <property type="match status" value="1"/>
</dbReference>
<evidence type="ECO:0000313" key="11">
    <source>
        <dbReference type="Proteomes" id="UP001200537"/>
    </source>
</evidence>
<dbReference type="AlphaFoldDB" id="A0AAJ1BBI2"/>
<comment type="subcellular location">
    <subcellularLocation>
        <location evidence="1">Cell membrane</location>
        <topology evidence="1">Multi-pass membrane protein</topology>
    </subcellularLocation>
</comment>
<dbReference type="Pfam" id="PF07690">
    <property type="entry name" value="MFS_1"/>
    <property type="match status" value="1"/>
</dbReference>
<dbReference type="PANTHER" id="PTHR23514:SF3">
    <property type="entry name" value="BYPASS OF STOP CODON PROTEIN 6"/>
    <property type="match status" value="1"/>
</dbReference>
<dbReference type="InterPro" id="IPR036259">
    <property type="entry name" value="MFS_trans_sf"/>
</dbReference>
<accession>A0AAJ1BBI2</accession>
<comment type="similarity">
    <text evidence="2">Belongs to the major facilitator superfamily.</text>
</comment>
<evidence type="ECO:0000256" key="5">
    <source>
        <dbReference type="ARBA" id="ARBA00022989"/>
    </source>
</evidence>
<evidence type="ECO:0000256" key="3">
    <source>
        <dbReference type="ARBA" id="ARBA00022448"/>
    </source>
</evidence>
<sequence length="413" mass="44093">MTNLLLALIYLAFISLGLPDALLGSAWPAIYSDFMVTVSYAGIVSVIISLGTIISSLLSDRLISWLGTGKITAISVGLTAVAILGFGMAPNFWVLCVCAIPYGLGAGSIDVALNNYVALHFKSSHMNWLHCCWGIGATIGPYIMGAALAGGSGWRGGYWYAACIQLGITAILFLSLPLWKRSEQADSATVSSNDPDRGAENADSVNAKEIPEPKVQSARPRHLKLSEVVQIPGVKAMMVCFFCYSALEHTIGLWAATYLRLFKNMDAAAAAAFASMVFLGITLGRAVSGFLAMRYSDQQMIRSGMILTALGLLMLLIPGSAALAVCGIMAVGLGCSPIYPAMIHSTPQIFGRERSRAITGVQMSCFFVGVLIMPPLFGIVADRLSVGLLPVYLSIALGVMAFMQYRLVRRMVH</sequence>
<evidence type="ECO:0000313" key="10">
    <source>
        <dbReference type="EMBL" id="MCG4617581.1"/>
    </source>
</evidence>
<keyword evidence="6 8" id="KW-0472">Membrane</keyword>
<protein>
    <submittedName>
        <fullName evidence="10">MFS transporter</fullName>
    </submittedName>
</protein>
<evidence type="ECO:0000256" key="1">
    <source>
        <dbReference type="ARBA" id="ARBA00004651"/>
    </source>
</evidence>
<dbReference type="RefSeq" id="WP_038109336.1">
    <property type="nucleotide sequence ID" value="NZ_JAKNHJ010000005.1"/>
</dbReference>
<gene>
    <name evidence="10" type="ORF">L0M99_03590</name>
</gene>
<organism evidence="10 11">
    <name type="scientific">Varibaculum cambriense</name>
    <dbReference type="NCBI Taxonomy" id="184870"/>
    <lineage>
        <taxon>Bacteria</taxon>
        <taxon>Bacillati</taxon>
        <taxon>Actinomycetota</taxon>
        <taxon>Actinomycetes</taxon>
        <taxon>Actinomycetales</taxon>
        <taxon>Actinomycetaceae</taxon>
        <taxon>Varibaculum</taxon>
    </lineage>
</organism>